<dbReference type="InterPro" id="IPR036282">
    <property type="entry name" value="Glutathione-S-Trfase_C_sf"/>
</dbReference>
<protein>
    <submittedName>
        <fullName evidence="3">Glutathione S-transferase family protein</fullName>
    </submittedName>
</protein>
<feature type="domain" description="GST N-terminal" evidence="1">
    <location>
        <begin position="1"/>
        <end position="77"/>
    </location>
</feature>
<proteinExistence type="predicted"/>
<dbReference type="InterPro" id="IPR036249">
    <property type="entry name" value="Thioredoxin-like_sf"/>
</dbReference>
<dbReference type="CDD" id="cd00570">
    <property type="entry name" value="GST_N_family"/>
    <property type="match status" value="1"/>
</dbReference>
<dbReference type="AlphaFoldDB" id="A0A545TM11"/>
<reference evidence="3 4" key="1">
    <citation type="submission" date="2019-06" db="EMBL/GenBank/DDBJ databases">
        <title>Whole genome sequence for Cellvibrionaceae sp. R142.</title>
        <authorList>
            <person name="Wang G."/>
        </authorList>
    </citation>
    <scope>NUCLEOTIDE SEQUENCE [LARGE SCALE GENOMIC DNA]</scope>
    <source>
        <strain evidence="3 4">R142</strain>
    </source>
</reference>
<dbReference type="Gene3D" id="1.20.1050.10">
    <property type="match status" value="1"/>
</dbReference>
<dbReference type="OrthoDB" id="6258999at2"/>
<dbReference type="GO" id="GO:0005737">
    <property type="term" value="C:cytoplasm"/>
    <property type="evidence" value="ECO:0007669"/>
    <property type="project" value="TreeGrafter"/>
</dbReference>
<dbReference type="Gene3D" id="3.40.30.10">
    <property type="entry name" value="Glutaredoxin"/>
    <property type="match status" value="1"/>
</dbReference>
<organism evidence="3 4">
    <name type="scientific">Exilibacterium tricleocarpae</name>
    <dbReference type="NCBI Taxonomy" id="2591008"/>
    <lineage>
        <taxon>Bacteria</taxon>
        <taxon>Pseudomonadati</taxon>
        <taxon>Pseudomonadota</taxon>
        <taxon>Gammaproteobacteria</taxon>
        <taxon>Cellvibrionales</taxon>
        <taxon>Cellvibrionaceae</taxon>
        <taxon>Exilibacterium</taxon>
    </lineage>
</organism>
<dbReference type="Pfam" id="PF13410">
    <property type="entry name" value="GST_C_2"/>
    <property type="match status" value="1"/>
</dbReference>
<dbReference type="Proteomes" id="UP000319732">
    <property type="component" value="Unassembled WGS sequence"/>
</dbReference>
<dbReference type="GO" id="GO:0016740">
    <property type="term" value="F:transferase activity"/>
    <property type="evidence" value="ECO:0007669"/>
    <property type="project" value="UniProtKB-KW"/>
</dbReference>
<dbReference type="EMBL" id="VHSG01000013">
    <property type="protein sequence ID" value="TQV78285.1"/>
    <property type="molecule type" value="Genomic_DNA"/>
</dbReference>
<sequence length="219" mass="24901">MTLYGFAASNYYNIVKHTLLAKEIDFTETVVYTGNKGDDYLSKSPMGKVPCIETEQGCLSESSVIIDYLEDAYPEKPLYPSDPFARAKVRQITKIAELYIELPARRHIPEVVAKTPRLEEAYKEAGGVIKKGLRALDRLRGDGQFLFGDKLTYADIYTRYCLKVGKLVGYKIYDWDILEDFERLKAWDRAMAEDPISRKVDADAAAAQEAFFAKVRQQT</sequence>
<dbReference type="PROSITE" id="PS50404">
    <property type="entry name" value="GST_NTER"/>
    <property type="match status" value="1"/>
</dbReference>
<comment type="caution">
    <text evidence="3">The sequence shown here is derived from an EMBL/GenBank/DDBJ whole genome shotgun (WGS) entry which is preliminary data.</text>
</comment>
<dbReference type="SUPFAM" id="SSF47616">
    <property type="entry name" value="GST C-terminal domain-like"/>
    <property type="match status" value="1"/>
</dbReference>
<name>A0A545TM11_9GAMM</name>
<evidence type="ECO:0000259" key="1">
    <source>
        <dbReference type="PROSITE" id="PS50404"/>
    </source>
</evidence>
<feature type="domain" description="GST C-terminal" evidence="2">
    <location>
        <begin position="82"/>
        <end position="219"/>
    </location>
</feature>
<dbReference type="PANTHER" id="PTHR43968">
    <property type="match status" value="1"/>
</dbReference>
<evidence type="ECO:0000313" key="4">
    <source>
        <dbReference type="Proteomes" id="UP000319732"/>
    </source>
</evidence>
<dbReference type="PROSITE" id="PS50405">
    <property type="entry name" value="GST_CTER"/>
    <property type="match status" value="1"/>
</dbReference>
<keyword evidence="4" id="KW-1185">Reference proteome</keyword>
<dbReference type="SFLD" id="SFLDG00358">
    <property type="entry name" value="Main_(cytGST)"/>
    <property type="match status" value="1"/>
</dbReference>
<dbReference type="SUPFAM" id="SSF52833">
    <property type="entry name" value="Thioredoxin-like"/>
    <property type="match status" value="1"/>
</dbReference>
<accession>A0A545TM11</accession>
<dbReference type="InterPro" id="IPR040079">
    <property type="entry name" value="Glutathione_S-Trfase"/>
</dbReference>
<dbReference type="SFLD" id="SFLDS00019">
    <property type="entry name" value="Glutathione_Transferase_(cytos"/>
    <property type="match status" value="1"/>
</dbReference>
<gene>
    <name evidence="3" type="ORF">FKG94_13665</name>
</gene>
<dbReference type="InterPro" id="IPR004045">
    <property type="entry name" value="Glutathione_S-Trfase_N"/>
</dbReference>
<dbReference type="Pfam" id="PF13417">
    <property type="entry name" value="GST_N_3"/>
    <property type="match status" value="1"/>
</dbReference>
<dbReference type="InterPro" id="IPR050983">
    <property type="entry name" value="GST_Omega/HSP26"/>
</dbReference>
<dbReference type="InterPro" id="IPR010987">
    <property type="entry name" value="Glutathione-S-Trfase_C-like"/>
</dbReference>
<evidence type="ECO:0000313" key="3">
    <source>
        <dbReference type="EMBL" id="TQV78285.1"/>
    </source>
</evidence>
<evidence type="ECO:0000259" key="2">
    <source>
        <dbReference type="PROSITE" id="PS50405"/>
    </source>
</evidence>
<dbReference type="PANTHER" id="PTHR43968:SF6">
    <property type="entry name" value="GLUTATHIONE S-TRANSFERASE OMEGA"/>
    <property type="match status" value="1"/>
</dbReference>
<keyword evidence="3" id="KW-0808">Transferase</keyword>